<dbReference type="EMBL" id="CP054257">
    <property type="protein sequence ID" value="QTQ11881.1"/>
    <property type="molecule type" value="Genomic_DNA"/>
</dbReference>
<dbReference type="Proteomes" id="UP000671995">
    <property type="component" value="Chromosome"/>
</dbReference>
<protein>
    <submittedName>
        <fullName evidence="4">Nucleic acid-binding protein</fullName>
    </submittedName>
</protein>
<sequence length="309" mass="35579">MVMTEVFEKLKSLQDILVKRYEIEKKIEEAPKQLGAQEELLSRLKKEYIEKNTKYEEVRSKVLGLKTELEDAEKQREAGEAGMDNITTHREYEALDKQITEANAKEQEIRKELSVQEKELSVLQENLKSDEEMISSSENDLNTSKAALDNELTSFKDELSVLKKQEGEITPGIDQEIVYKFQRIIQRDNKGIVAVKNGVCEGCHMILPAQFANEVREGEKILFCPYCSRILYYQESENEGMDNYFVMSEAGSLADLDDVLDEDENEDDEDIIADSDDIENDDEMLEDDEADDEPLDDEDEEDLEEDEND</sequence>
<name>A0A975ICD4_9SPIR</name>
<reference evidence="4" key="1">
    <citation type="submission" date="2020-05" db="EMBL/GenBank/DDBJ databases">
        <authorList>
            <person name="Zeng H."/>
            <person name="Chan Y.K."/>
            <person name="Watt R.M."/>
        </authorList>
    </citation>
    <scope>NUCLEOTIDE SEQUENCE</scope>
    <source>
        <strain evidence="4">ATCC 700773</strain>
    </source>
</reference>
<dbReference type="AlphaFoldDB" id="A0A975ICD4"/>
<keyword evidence="1" id="KW-0175">Coiled coil</keyword>
<evidence type="ECO:0000256" key="2">
    <source>
        <dbReference type="SAM" id="MobiDB-lite"/>
    </source>
</evidence>
<dbReference type="Pfam" id="PF02591">
    <property type="entry name" value="Zn_ribbon_9"/>
    <property type="match status" value="1"/>
</dbReference>
<organism evidence="4 5">
    <name type="scientific">Treponema parvum</name>
    <dbReference type="NCBI Taxonomy" id="138851"/>
    <lineage>
        <taxon>Bacteria</taxon>
        <taxon>Pseudomonadati</taxon>
        <taxon>Spirochaetota</taxon>
        <taxon>Spirochaetia</taxon>
        <taxon>Spirochaetales</taxon>
        <taxon>Treponemataceae</taxon>
        <taxon>Treponema</taxon>
    </lineage>
</organism>
<feature type="coiled-coil region" evidence="1">
    <location>
        <begin position="41"/>
        <end position="165"/>
    </location>
</feature>
<evidence type="ECO:0000259" key="3">
    <source>
        <dbReference type="Pfam" id="PF02591"/>
    </source>
</evidence>
<evidence type="ECO:0000313" key="4">
    <source>
        <dbReference type="EMBL" id="QTQ11881.1"/>
    </source>
</evidence>
<gene>
    <name evidence="4" type="ORF">HRI96_06510</name>
</gene>
<feature type="domain" description="C4-type zinc ribbon" evidence="3">
    <location>
        <begin position="199"/>
        <end position="231"/>
    </location>
</feature>
<reference evidence="4" key="2">
    <citation type="journal article" date="2021" name="Microbiol. Resour. Announc.">
        <title>Complete Genome Sequences of Three Human Oral Treponema parvum Isolates.</title>
        <authorList>
            <person name="Zeng H."/>
            <person name="Watt R.M."/>
        </authorList>
    </citation>
    <scope>NUCLEOTIDE SEQUENCE</scope>
    <source>
        <strain evidence="4">ATCC 700773</strain>
    </source>
</reference>
<proteinExistence type="predicted"/>
<dbReference type="Gene3D" id="1.10.287.1490">
    <property type="match status" value="1"/>
</dbReference>
<evidence type="ECO:0000256" key="1">
    <source>
        <dbReference type="SAM" id="Coils"/>
    </source>
</evidence>
<evidence type="ECO:0000313" key="5">
    <source>
        <dbReference type="Proteomes" id="UP000671995"/>
    </source>
</evidence>
<dbReference type="RefSeq" id="WP_210116594.1">
    <property type="nucleotide sequence ID" value="NZ_CP054257.1"/>
</dbReference>
<dbReference type="InterPro" id="IPR003743">
    <property type="entry name" value="Zf-RING_7"/>
</dbReference>
<feature type="region of interest" description="Disordered" evidence="2">
    <location>
        <begin position="258"/>
        <end position="309"/>
    </location>
</feature>
<accession>A0A975ICD4</accession>